<evidence type="ECO:0000313" key="3">
    <source>
        <dbReference type="EMBL" id="KAK7889649.1"/>
    </source>
</evidence>
<reference evidence="4" key="1">
    <citation type="submission" date="2024-04" db="EMBL/GenBank/DDBJ databases">
        <title>Salinicola lusitanus LLJ914,a marine bacterium isolated from the Okinawa Trough.</title>
        <authorList>
            <person name="Li J."/>
        </authorList>
    </citation>
    <scope>NUCLEOTIDE SEQUENCE [LARGE SCALE GENOMIC DNA]</scope>
</reference>
<dbReference type="GO" id="GO:0051020">
    <property type="term" value="F:GTPase binding"/>
    <property type="evidence" value="ECO:0007669"/>
    <property type="project" value="TreeGrafter"/>
</dbReference>
<dbReference type="AlphaFoldDB" id="A0AAW0NDV7"/>
<evidence type="ECO:0000259" key="2">
    <source>
        <dbReference type="PROSITE" id="PS51126"/>
    </source>
</evidence>
<dbReference type="Proteomes" id="UP001460270">
    <property type="component" value="Unassembled WGS sequence"/>
</dbReference>
<organism evidence="3 4">
    <name type="scientific">Mugilogobius chulae</name>
    <name type="common">yellowstripe goby</name>
    <dbReference type="NCBI Taxonomy" id="88201"/>
    <lineage>
        <taxon>Eukaryota</taxon>
        <taxon>Metazoa</taxon>
        <taxon>Chordata</taxon>
        <taxon>Craniata</taxon>
        <taxon>Vertebrata</taxon>
        <taxon>Euteleostomi</taxon>
        <taxon>Actinopterygii</taxon>
        <taxon>Neopterygii</taxon>
        <taxon>Teleostei</taxon>
        <taxon>Neoteleostei</taxon>
        <taxon>Acanthomorphata</taxon>
        <taxon>Gobiaria</taxon>
        <taxon>Gobiiformes</taxon>
        <taxon>Gobioidei</taxon>
        <taxon>Gobiidae</taxon>
        <taxon>Gobionellinae</taxon>
        <taxon>Mugilogobius</taxon>
    </lineage>
</organism>
<protein>
    <recommendedName>
        <fullName evidence="2">Dilute domain-containing protein</fullName>
    </recommendedName>
</protein>
<feature type="region of interest" description="Disordered" evidence="1">
    <location>
        <begin position="220"/>
        <end position="239"/>
    </location>
</feature>
<dbReference type="SMART" id="SM01132">
    <property type="entry name" value="DIL"/>
    <property type="match status" value="1"/>
</dbReference>
<name>A0AAW0NDV7_9GOBI</name>
<feature type="domain" description="Dilute" evidence="2">
    <location>
        <begin position="127"/>
        <end position="396"/>
    </location>
</feature>
<comment type="caution">
    <text evidence="3">The sequence shown here is derived from an EMBL/GenBank/DDBJ whole genome shotgun (WGS) entry which is preliminary data.</text>
</comment>
<keyword evidence="4" id="KW-1185">Reference proteome</keyword>
<dbReference type="InterPro" id="IPR052072">
    <property type="entry name" value="Vascular_dev_regulator"/>
</dbReference>
<dbReference type="InterPro" id="IPR002710">
    <property type="entry name" value="Dilute_dom"/>
</dbReference>
<dbReference type="EMBL" id="JBBPFD010000018">
    <property type="protein sequence ID" value="KAK7889649.1"/>
    <property type="molecule type" value="Genomic_DNA"/>
</dbReference>
<dbReference type="PANTHER" id="PTHR16027">
    <property type="entry name" value="DILUTE DOMAIN-CONTAINING PROTEIN YPR089W"/>
    <property type="match status" value="1"/>
</dbReference>
<sequence length="405" mass="44968">MLSEWQTNFWKISYVVNTISGRMRLRISGVACSSRARMCETEAELRDLKNTSTLRRLLTQVLPVSSTSQDSPCLTELKSAPTSGLLEYLRGDMALTLPPGFAASVLFLCLRQINQGGEHARTRSFCIAFVSAIKAVLKKHCNDLDMTALWLKNGSLLHDLLAQHSSKQTCDSEEIVPLLVDLGDQIRALNDLCIQAYQQLLSITEARLQNILSENISSLPGSAGKRPLSRKRASSDPRMIGGEAPSMSSLLRELRALHTAMSRQALAPELIEQAFHQLTYLMSASAFNSLLLRKDMCSWSRGMQIRYNLSLLEEWLRSRELSAGGAVTSLEPLIQAVQLLQMGKKTESDAQSLVQTCTALSSQQIVKILTLYTPHSDLDERVTLNFIRMVQGLFKTALTARLHSS</sequence>
<dbReference type="PROSITE" id="PS51126">
    <property type="entry name" value="DILUTE"/>
    <property type="match status" value="1"/>
</dbReference>
<dbReference type="PANTHER" id="PTHR16027:SF6">
    <property type="entry name" value="DILUTE DOMAIN-CONTAINING PROTEIN"/>
    <property type="match status" value="1"/>
</dbReference>
<accession>A0AAW0NDV7</accession>
<gene>
    <name evidence="3" type="ORF">WMY93_025209</name>
</gene>
<evidence type="ECO:0000313" key="4">
    <source>
        <dbReference type="Proteomes" id="UP001460270"/>
    </source>
</evidence>
<proteinExistence type="predicted"/>
<evidence type="ECO:0000256" key="1">
    <source>
        <dbReference type="SAM" id="MobiDB-lite"/>
    </source>
</evidence>
<dbReference type="Pfam" id="PF01843">
    <property type="entry name" value="DIL"/>
    <property type="match status" value="1"/>
</dbReference>